<keyword evidence="9" id="KW-1185">Reference proteome</keyword>
<dbReference type="PROSITE" id="PS51369">
    <property type="entry name" value="TCP"/>
    <property type="match status" value="1"/>
</dbReference>
<dbReference type="OrthoDB" id="1896834at2759"/>
<evidence type="ECO:0000256" key="3">
    <source>
        <dbReference type="ARBA" id="ARBA00023125"/>
    </source>
</evidence>
<dbReference type="SMR" id="A0A843VY38"/>
<organism evidence="8 9">
    <name type="scientific">Colocasia esculenta</name>
    <name type="common">Wild taro</name>
    <name type="synonym">Arum esculentum</name>
    <dbReference type="NCBI Taxonomy" id="4460"/>
    <lineage>
        <taxon>Eukaryota</taxon>
        <taxon>Viridiplantae</taxon>
        <taxon>Streptophyta</taxon>
        <taxon>Embryophyta</taxon>
        <taxon>Tracheophyta</taxon>
        <taxon>Spermatophyta</taxon>
        <taxon>Magnoliopsida</taxon>
        <taxon>Liliopsida</taxon>
        <taxon>Araceae</taxon>
        <taxon>Aroideae</taxon>
        <taxon>Colocasieae</taxon>
        <taxon>Colocasia</taxon>
    </lineage>
</organism>
<evidence type="ECO:0000313" key="8">
    <source>
        <dbReference type="EMBL" id="MQM02322.1"/>
    </source>
</evidence>
<evidence type="ECO:0000256" key="2">
    <source>
        <dbReference type="ARBA" id="ARBA00023015"/>
    </source>
</evidence>
<evidence type="ECO:0000259" key="7">
    <source>
        <dbReference type="PROSITE" id="PS51370"/>
    </source>
</evidence>
<name>A0A843VY38_COLES</name>
<evidence type="ECO:0000256" key="4">
    <source>
        <dbReference type="ARBA" id="ARBA00023163"/>
    </source>
</evidence>
<evidence type="ECO:0000256" key="1">
    <source>
        <dbReference type="ARBA" id="ARBA00004123"/>
    </source>
</evidence>
<accession>A0A843VY38</accession>
<keyword evidence="3" id="KW-0238">DNA-binding</keyword>
<evidence type="ECO:0000256" key="5">
    <source>
        <dbReference type="ARBA" id="ARBA00023242"/>
    </source>
</evidence>
<dbReference type="GO" id="GO:2000032">
    <property type="term" value="P:regulation of secondary shoot formation"/>
    <property type="evidence" value="ECO:0007669"/>
    <property type="project" value="TreeGrafter"/>
</dbReference>
<comment type="caution">
    <text evidence="8">The sequence shown here is derived from an EMBL/GenBank/DDBJ whole genome shotgun (WGS) entry which is preliminary data.</text>
</comment>
<reference evidence="8" key="1">
    <citation type="submission" date="2017-07" db="EMBL/GenBank/DDBJ databases">
        <title>Taro Niue Genome Assembly and Annotation.</title>
        <authorList>
            <person name="Atibalentja N."/>
            <person name="Keating K."/>
            <person name="Fields C.J."/>
        </authorList>
    </citation>
    <scope>NUCLEOTIDE SEQUENCE</scope>
    <source>
        <strain evidence="8">Niue_2</strain>
        <tissue evidence="8">Leaf</tissue>
    </source>
</reference>
<sequence length="417" mass="44844">MFSSTDPPYPFDVGSLHGHHEAICLPLLQSKPDPSTLSPFLPPAAFDHGGPGDGTFADHLLSTTLRASLLPTQQKEYPWSANYKSMAAAANSPSGFYGTRKKSVGVSECKVAGSCSSGRARRKDGHSKINTAQGPRDRRMRLSLDVARRFFGLQDLLGFDKASSTVEWLLTKSITAIKDLTGCSPSPPARSDVGDAKFESASTSECEVISISTTENPPAPDVAQQVNVVLPRRVKKAAARPSRKAAALPALAKETRLVARARARERTREKLRCLGGLHDGGQEVQLLPWSSPLQVEEVLQPRTIHGINSFPAEMVAAAALGEQALINSSYLPEQPYMRTILEDCQAYTPTVITTGGSDQIPAVFGYTNNDIALHGSSGAAGSYQEQTLGNLEDPRVILGAAQQQHARHWVSFDTSCI</sequence>
<dbReference type="PANTHER" id="PTHR31072:SF226">
    <property type="entry name" value="TRANSCRIPTION FACTOR TCP18"/>
    <property type="match status" value="1"/>
</dbReference>
<dbReference type="Proteomes" id="UP000652761">
    <property type="component" value="Unassembled WGS sequence"/>
</dbReference>
<dbReference type="InterPro" id="IPR017887">
    <property type="entry name" value="TF_TCP_subgr"/>
</dbReference>
<dbReference type="GO" id="GO:0043565">
    <property type="term" value="F:sequence-specific DNA binding"/>
    <property type="evidence" value="ECO:0007669"/>
    <property type="project" value="TreeGrafter"/>
</dbReference>
<dbReference type="AlphaFoldDB" id="A0A843VY38"/>
<dbReference type="InterPro" id="IPR005333">
    <property type="entry name" value="Transcription_factor_TCP"/>
</dbReference>
<gene>
    <name evidence="8" type="ORF">Taro_035088</name>
</gene>
<dbReference type="InterPro" id="IPR017888">
    <property type="entry name" value="CYC/TB1_R_domain"/>
</dbReference>
<evidence type="ECO:0000259" key="6">
    <source>
        <dbReference type="PROSITE" id="PS51369"/>
    </source>
</evidence>
<dbReference type="Pfam" id="PF03634">
    <property type="entry name" value="TCP"/>
    <property type="match status" value="1"/>
</dbReference>
<dbReference type="EMBL" id="NMUH01002837">
    <property type="protein sequence ID" value="MQM02322.1"/>
    <property type="molecule type" value="Genomic_DNA"/>
</dbReference>
<dbReference type="PROSITE" id="PS51370">
    <property type="entry name" value="R"/>
    <property type="match status" value="1"/>
</dbReference>
<protein>
    <submittedName>
        <fullName evidence="8">Uncharacterized protein</fullName>
    </submittedName>
</protein>
<dbReference type="PANTHER" id="PTHR31072">
    <property type="entry name" value="TRANSCRIPTION FACTOR TCP4-RELATED"/>
    <property type="match status" value="1"/>
</dbReference>
<keyword evidence="4" id="KW-0804">Transcription</keyword>
<proteinExistence type="predicted"/>
<comment type="subcellular location">
    <subcellularLocation>
        <location evidence="1">Nucleus</location>
    </subcellularLocation>
</comment>
<evidence type="ECO:0000313" key="9">
    <source>
        <dbReference type="Proteomes" id="UP000652761"/>
    </source>
</evidence>
<keyword evidence="2" id="KW-0805">Transcription regulation</keyword>
<dbReference type="GO" id="GO:0003700">
    <property type="term" value="F:DNA-binding transcription factor activity"/>
    <property type="evidence" value="ECO:0007669"/>
    <property type="project" value="InterPro"/>
</dbReference>
<feature type="domain" description="TCP" evidence="6">
    <location>
        <begin position="122"/>
        <end position="180"/>
    </location>
</feature>
<feature type="domain" description="R" evidence="7">
    <location>
        <begin position="253"/>
        <end position="270"/>
    </location>
</feature>
<dbReference type="GO" id="GO:0005634">
    <property type="term" value="C:nucleus"/>
    <property type="evidence" value="ECO:0007669"/>
    <property type="project" value="UniProtKB-SubCell"/>
</dbReference>
<keyword evidence="5" id="KW-0539">Nucleus</keyword>